<dbReference type="PANTHER" id="PTHR31150:SF26">
    <property type="entry name" value="RING-TYPE DOMAIN-CONTAINING PROTEIN"/>
    <property type="match status" value="1"/>
</dbReference>
<dbReference type="InterPro" id="IPR013083">
    <property type="entry name" value="Znf_RING/FYVE/PHD"/>
</dbReference>
<sequence>MGSVCCVAAKDRTITSGAAGDVLSRNIRHSPSWSFRWENRGRVAGEETSVNWLSEGFRSNDRVDVKSGSTLEITYASEEGGSLDSFRSVTWQKSPASREISEPSRLPYSDPSDSIFHKEAEETTVSPTISHTSPPKRSPSAPSVSSLSMSPLSSKSHPLPMGSSPRWPRLSPGHRLLRQISDGRIPGFRSPTFSISEEASPVALPCWSNESTGGSNGGSSDSWSIPTFPEFATSRREKWSFDSESFGFVRDKFKISSGLSSGSISFDLRTCGICTKLLSEKSSLGSQKIIATNELTVAAVLPCVHVYHAECLESMTSEVNKYDPLCPICTFGEKQALKMSEKVLRAELDLRTKRASRSRIVDSDLSSDLLVIDRQKSSVPEGRGPKMSSSSSMKSSLVKPFLKRHFSFGSKGGSRSLSESSSRKRVLFWAKSSKA</sequence>
<gene>
    <name evidence="4" type="ORF">LIER_17203</name>
</gene>
<feature type="compositionally biased region" description="Low complexity" evidence="2">
    <location>
        <begin position="386"/>
        <end position="396"/>
    </location>
</feature>
<dbReference type="AlphaFoldDB" id="A0AAV3QBU0"/>
<name>A0AAV3QBU0_LITER</name>
<evidence type="ECO:0000259" key="3">
    <source>
        <dbReference type="PROSITE" id="PS50089"/>
    </source>
</evidence>
<dbReference type="Gene3D" id="3.30.40.10">
    <property type="entry name" value="Zinc/RING finger domain, C3HC4 (zinc finger)"/>
    <property type="match status" value="1"/>
</dbReference>
<reference evidence="4 5" key="1">
    <citation type="submission" date="2024-01" db="EMBL/GenBank/DDBJ databases">
        <title>The complete chloroplast genome sequence of Lithospermum erythrorhizon: insights into the phylogenetic relationship among Boraginaceae species and the maternal lineages of purple gromwells.</title>
        <authorList>
            <person name="Okada T."/>
            <person name="Watanabe K."/>
        </authorList>
    </citation>
    <scope>NUCLEOTIDE SEQUENCE [LARGE SCALE GENOMIC DNA]</scope>
</reference>
<keyword evidence="5" id="KW-1185">Reference proteome</keyword>
<proteinExistence type="predicted"/>
<dbReference type="SUPFAM" id="SSF57850">
    <property type="entry name" value="RING/U-box"/>
    <property type="match status" value="1"/>
</dbReference>
<protein>
    <recommendedName>
        <fullName evidence="3">RING-type domain-containing protein</fullName>
    </recommendedName>
</protein>
<feature type="compositionally biased region" description="Low complexity" evidence="2">
    <location>
        <begin position="133"/>
        <end position="160"/>
    </location>
</feature>
<dbReference type="EMBL" id="BAABME010003967">
    <property type="protein sequence ID" value="GAA0160711.1"/>
    <property type="molecule type" value="Genomic_DNA"/>
</dbReference>
<evidence type="ECO:0000256" key="2">
    <source>
        <dbReference type="SAM" id="MobiDB-lite"/>
    </source>
</evidence>
<dbReference type="SMART" id="SM00184">
    <property type="entry name" value="RING"/>
    <property type="match status" value="1"/>
</dbReference>
<feature type="compositionally biased region" description="Polar residues" evidence="2">
    <location>
        <begin position="123"/>
        <end position="132"/>
    </location>
</feature>
<dbReference type="PROSITE" id="PS50089">
    <property type="entry name" value="ZF_RING_2"/>
    <property type="match status" value="1"/>
</dbReference>
<keyword evidence="1" id="KW-0479">Metal-binding</keyword>
<evidence type="ECO:0000313" key="4">
    <source>
        <dbReference type="EMBL" id="GAA0160711.1"/>
    </source>
</evidence>
<comment type="caution">
    <text evidence="4">The sequence shown here is derived from an EMBL/GenBank/DDBJ whole genome shotgun (WGS) entry which is preliminary data.</text>
</comment>
<feature type="region of interest" description="Disordered" evidence="2">
    <location>
        <begin position="376"/>
        <end position="435"/>
    </location>
</feature>
<keyword evidence="1" id="KW-0862">Zinc</keyword>
<dbReference type="InterPro" id="IPR001841">
    <property type="entry name" value="Znf_RING"/>
</dbReference>
<feature type="region of interest" description="Disordered" evidence="2">
    <location>
        <begin position="120"/>
        <end position="172"/>
    </location>
</feature>
<dbReference type="Proteomes" id="UP001454036">
    <property type="component" value="Unassembled WGS sequence"/>
</dbReference>
<keyword evidence="1" id="KW-0863">Zinc-finger</keyword>
<organism evidence="4 5">
    <name type="scientific">Lithospermum erythrorhizon</name>
    <name type="common">Purple gromwell</name>
    <name type="synonym">Lithospermum officinale var. erythrorhizon</name>
    <dbReference type="NCBI Taxonomy" id="34254"/>
    <lineage>
        <taxon>Eukaryota</taxon>
        <taxon>Viridiplantae</taxon>
        <taxon>Streptophyta</taxon>
        <taxon>Embryophyta</taxon>
        <taxon>Tracheophyta</taxon>
        <taxon>Spermatophyta</taxon>
        <taxon>Magnoliopsida</taxon>
        <taxon>eudicotyledons</taxon>
        <taxon>Gunneridae</taxon>
        <taxon>Pentapetalae</taxon>
        <taxon>asterids</taxon>
        <taxon>lamiids</taxon>
        <taxon>Boraginales</taxon>
        <taxon>Boraginaceae</taxon>
        <taxon>Boraginoideae</taxon>
        <taxon>Lithospermeae</taxon>
        <taxon>Lithospermum</taxon>
    </lineage>
</organism>
<feature type="domain" description="RING-type" evidence="3">
    <location>
        <begin position="271"/>
        <end position="330"/>
    </location>
</feature>
<accession>A0AAV3QBU0</accession>
<evidence type="ECO:0000256" key="1">
    <source>
        <dbReference type="PROSITE-ProRule" id="PRU00175"/>
    </source>
</evidence>
<feature type="region of interest" description="Disordered" evidence="2">
    <location>
        <begin position="94"/>
        <end position="113"/>
    </location>
</feature>
<dbReference type="PANTHER" id="PTHR31150">
    <property type="entry name" value="EXPRESSED PROTEIN"/>
    <property type="match status" value="1"/>
</dbReference>
<evidence type="ECO:0000313" key="5">
    <source>
        <dbReference type="Proteomes" id="UP001454036"/>
    </source>
</evidence>
<dbReference type="GO" id="GO:0008270">
    <property type="term" value="F:zinc ion binding"/>
    <property type="evidence" value="ECO:0007669"/>
    <property type="project" value="UniProtKB-KW"/>
</dbReference>